<dbReference type="InterPro" id="IPR020846">
    <property type="entry name" value="MFS_dom"/>
</dbReference>
<dbReference type="InterPro" id="IPR036259">
    <property type="entry name" value="MFS_trans_sf"/>
</dbReference>
<dbReference type="PANTHER" id="PTHR23508">
    <property type="entry name" value="CARBOXYLIC ACID TRANSPORTER PROTEIN HOMOLOG"/>
    <property type="match status" value="1"/>
</dbReference>
<feature type="transmembrane region" description="Helical" evidence="6">
    <location>
        <begin position="146"/>
        <end position="166"/>
    </location>
</feature>
<feature type="compositionally biased region" description="Basic and acidic residues" evidence="5">
    <location>
        <begin position="512"/>
        <end position="521"/>
    </location>
</feature>
<feature type="transmembrane region" description="Helical" evidence="6">
    <location>
        <begin position="430"/>
        <end position="453"/>
    </location>
</feature>
<evidence type="ECO:0000256" key="4">
    <source>
        <dbReference type="ARBA" id="ARBA00023136"/>
    </source>
</evidence>
<feature type="region of interest" description="Disordered" evidence="5">
    <location>
        <begin position="502"/>
        <end position="521"/>
    </location>
</feature>
<evidence type="ECO:0000256" key="1">
    <source>
        <dbReference type="ARBA" id="ARBA00004141"/>
    </source>
</evidence>
<dbReference type="EMBL" id="LPNM01000012">
    <property type="protein sequence ID" value="OEJ80500.1"/>
    <property type="molecule type" value="Genomic_DNA"/>
</dbReference>
<dbReference type="FunCoup" id="A0A1E5R0T4">
    <property type="interactions" value="47"/>
</dbReference>
<feature type="transmembrane region" description="Helical" evidence="6">
    <location>
        <begin position="115"/>
        <end position="134"/>
    </location>
</feature>
<feature type="transmembrane region" description="Helical" evidence="6">
    <location>
        <begin position="216"/>
        <end position="234"/>
    </location>
</feature>
<keyword evidence="3 6" id="KW-1133">Transmembrane helix</keyword>
<keyword evidence="9" id="KW-1185">Reference proteome</keyword>
<sequence length="521" mass="57963">MNISSKIKNHVKTSLTTIIPTKETINKGLARYPINPFPALSKLSLLQWQLFFLGLWMWILDSASFFSVSLTTSYLAEKFDKSIVEINDGIMYSLFTRVAGAVIFGIYNDMFSRKWTYVVICSLLCAIQLGTSFVQTFNQFLACRCVFGLILGASFSVGNITAVENINASKNKNSKNDIAGLLSGVFQAGYPMGYLIAQGATRGLVESHPSQSWRILFWFTSALCVPFIVWRSILPESPVFSENQKLLLNQNNTGSKTKKFFLDFQKAFQNYWDKILYQCVLMGAFCYTSHGSQDLFPTLLKSYGFSASKKSTINCVANVGCIIGGIIGAHAANYLGIRFIILCGIVIGCGVIYPWGYVEQYKICSAFWLQFAVQFGFANVPKYLHELSSYGEMKAFATIIIGFSYQIGTLVSAPASTIQSKIAAENNNNYSATMSVFLAIVFVILFVIVLFGIENRDSDGFVLREGDVDEEDTTDAQYSMNSSVDEEKGLQLDKNTSFESQVKPETQYVEQAQERESSSSL</sequence>
<keyword evidence="4 6" id="KW-0472">Membrane</keyword>
<organism evidence="8 9">
    <name type="scientific">Hanseniaspora osmophila</name>
    <dbReference type="NCBI Taxonomy" id="56408"/>
    <lineage>
        <taxon>Eukaryota</taxon>
        <taxon>Fungi</taxon>
        <taxon>Dikarya</taxon>
        <taxon>Ascomycota</taxon>
        <taxon>Saccharomycotina</taxon>
        <taxon>Saccharomycetes</taxon>
        <taxon>Saccharomycodales</taxon>
        <taxon>Saccharomycodaceae</taxon>
        <taxon>Hanseniaspora</taxon>
    </lineage>
</organism>
<dbReference type="SUPFAM" id="SSF103473">
    <property type="entry name" value="MFS general substrate transporter"/>
    <property type="match status" value="1"/>
</dbReference>
<comment type="caution">
    <text evidence="8">The sequence shown here is derived from an EMBL/GenBank/DDBJ whole genome shotgun (WGS) entry which is preliminary data.</text>
</comment>
<dbReference type="OrthoDB" id="5296287at2759"/>
<name>A0A1E5R0T4_9ASCO</name>
<feature type="domain" description="Major facilitator superfamily (MFS) profile" evidence="7">
    <location>
        <begin position="47"/>
        <end position="457"/>
    </location>
</feature>
<evidence type="ECO:0000259" key="7">
    <source>
        <dbReference type="PROSITE" id="PS50850"/>
    </source>
</evidence>
<keyword evidence="2 6" id="KW-0812">Transmembrane</keyword>
<comment type="subcellular location">
    <subcellularLocation>
        <location evidence="1">Membrane</location>
        <topology evidence="1">Multi-pass membrane protein</topology>
    </subcellularLocation>
</comment>
<dbReference type="Pfam" id="PF07690">
    <property type="entry name" value="MFS_1"/>
    <property type="match status" value="1"/>
</dbReference>
<dbReference type="InterPro" id="IPR011701">
    <property type="entry name" value="MFS"/>
</dbReference>
<dbReference type="PROSITE" id="PS50850">
    <property type="entry name" value="MFS"/>
    <property type="match status" value="1"/>
</dbReference>
<dbReference type="PANTHER" id="PTHR23508:SF10">
    <property type="entry name" value="CARBOXYLIC ACID TRANSPORTER PROTEIN HOMOLOG"/>
    <property type="match status" value="1"/>
</dbReference>
<dbReference type="GO" id="GO:0005886">
    <property type="term" value="C:plasma membrane"/>
    <property type="evidence" value="ECO:0007669"/>
    <property type="project" value="TreeGrafter"/>
</dbReference>
<dbReference type="InParanoid" id="A0A1E5R0T4"/>
<protein>
    <submittedName>
        <fullName evidence="8">Carboxylic acid transporter</fullName>
    </submittedName>
</protein>
<accession>A0A1E5R0T4</accession>
<evidence type="ECO:0000256" key="3">
    <source>
        <dbReference type="ARBA" id="ARBA00022989"/>
    </source>
</evidence>
<feature type="transmembrane region" description="Helical" evidence="6">
    <location>
        <begin position="396"/>
        <end position="418"/>
    </location>
</feature>
<reference evidence="9" key="1">
    <citation type="journal article" date="2016" name="Genome Announc.">
        <title>Genome sequences of three species of Hanseniaspora isolated from spontaneous wine fermentations.</title>
        <authorList>
            <person name="Sternes P.R."/>
            <person name="Lee D."/>
            <person name="Kutyna D.R."/>
            <person name="Borneman A.R."/>
        </authorList>
    </citation>
    <scope>NUCLEOTIDE SEQUENCE [LARGE SCALE GENOMIC DNA]</scope>
    <source>
        <strain evidence="9">AWRI3579</strain>
    </source>
</reference>
<evidence type="ECO:0000256" key="6">
    <source>
        <dbReference type="SAM" id="Phobius"/>
    </source>
</evidence>
<dbReference type="GO" id="GO:0035879">
    <property type="term" value="P:plasma membrane lactate transport"/>
    <property type="evidence" value="ECO:0007669"/>
    <property type="project" value="TreeGrafter"/>
</dbReference>
<evidence type="ECO:0000256" key="2">
    <source>
        <dbReference type="ARBA" id="ARBA00022692"/>
    </source>
</evidence>
<evidence type="ECO:0000313" key="9">
    <source>
        <dbReference type="Proteomes" id="UP000095728"/>
    </source>
</evidence>
<dbReference type="GO" id="GO:0015355">
    <property type="term" value="F:secondary active monocarboxylate transmembrane transporter activity"/>
    <property type="evidence" value="ECO:0007669"/>
    <property type="project" value="TreeGrafter"/>
</dbReference>
<dbReference type="Gene3D" id="1.20.1250.20">
    <property type="entry name" value="MFS general substrate transporter like domains"/>
    <property type="match status" value="2"/>
</dbReference>
<dbReference type="AlphaFoldDB" id="A0A1E5R0T4"/>
<feature type="transmembrane region" description="Helical" evidence="6">
    <location>
        <begin position="90"/>
        <end position="108"/>
    </location>
</feature>
<evidence type="ECO:0000256" key="5">
    <source>
        <dbReference type="SAM" id="MobiDB-lite"/>
    </source>
</evidence>
<feature type="region of interest" description="Disordered" evidence="5">
    <location>
        <begin position="472"/>
        <end position="496"/>
    </location>
</feature>
<proteinExistence type="predicted"/>
<feature type="transmembrane region" description="Helical" evidence="6">
    <location>
        <begin position="367"/>
        <end position="384"/>
    </location>
</feature>
<feature type="transmembrane region" description="Helical" evidence="6">
    <location>
        <begin position="335"/>
        <end position="355"/>
    </location>
</feature>
<dbReference type="Proteomes" id="UP000095728">
    <property type="component" value="Unassembled WGS sequence"/>
</dbReference>
<evidence type="ECO:0000313" key="8">
    <source>
        <dbReference type="EMBL" id="OEJ80500.1"/>
    </source>
</evidence>
<feature type="transmembrane region" description="Helical" evidence="6">
    <location>
        <begin position="50"/>
        <end position="70"/>
    </location>
</feature>
<gene>
    <name evidence="8" type="ORF">AWRI3579_g4601</name>
</gene>
<feature type="transmembrane region" description="Helical" evidence="6">
    <location>
        <begin position="178"/>
        <end position="196"/>
    </location>
</feature>